<keyword evidence="4 7" id="KW-0560">Oxidoreductase</keyword>
<dbReference type="PROSITE" id="PS00059">
    <property type="entry name" value="ADH_ZINC"/>
    <property type="match status" value="1"/>
</dbReference>
<dbReference type="EC" id="1.1.1.1" evidence="7"/>
<keyword evidence="8" id="KW-1185">Reference proteome</keyword>
<evidence type="ECO:0000256" key="2">
    <source>
        <dbReference type="ARBA" id="ARBA00022723"/>
    </source>
</evidence>
<dbReference type="InterPro" id="IPR036291">
    <property type="entry name" value="NAD(P)-bd_dom_sf"/>
</dbReference>
<evidence type="ECO:0000256" key="3">
    <source>
        <dbReference type="ARBA" id="ARBA00022833"/>
    </source>
</evidence>
<proteinExistence type="inferred from homology"/>
<dbReference type="InterPro" id="IPR020843">
    <property type="entry name" value="ER"/>
</dbReference>
<dbReference type="RefSeq" id="WP_184577971.1">
    <property type="nucleotide sequence ID" value="NZ_JACHJT010000001.1"/>
</dbReference>
<dbReference type="SMART" id="SM00829">
    <property type="entry name" value="PKS_ER"/>
    <property type="match status" value="1"/>
</dbReference>
<dbReference type="EMBL" id="JACHJT010000001">
    <property type="protein sequence ID" value="MBB4931588.1"/>
    <property type="molecule type" value="Genomic_DNA"/>
</dbReference>
<evidence type="ECO:0000256" key="5">
    <source>
        <dbReference type="RuleBase" id="RU361277"/>
    </source>
</evidence>
<keyword evidence="2 5" id="KW-0479">Metal-binding</keyword>
<comment type="similarity">
    <text evidence="5">Belongs to the zinc-containing alcohol dehydrogenase family.</text>
</comment>
<dbReference type="Pfam" id="PF08240">
    <property type="entry name" value="ADH_N"/>
    <property type="match status" value="1"/>
</dbReference>
<dbReference type="InterPro" id="IPR013154">
    <property type="entry name" value="ADH-like_N"/>
</dbReference>
<dbReference type="InterPro" id="IPR011032">
    <property type="entry name" value="GroES-like_sf"/>
</dbReference>
<dbReference type="Gene3D" id="3.90.180.10">
    <property type="entry name" value="Medium-chain alcohol dehydrogenases, catalytic domain"/>
    <property type="match status" value="1"/>
</dbReference>
<dbReference type="InterPro" id="IPR002328">
    <property type="entry name" value="ADH_Zn_CS"/>
</dbReference>
<evidence type="ECO:0000259" key="6">
    <source>
        <dbReference type="SMART" id="SM00829"/>
    </source>
</evidence>
<dbReference type="SUPFAM" id="SSF50129">
    <property type="entry name" value="GroES-like"/>
    <property type="match status" value="1"/>
</dbReference>
<protein>
    <submittedName>
        <fullName evidence="7">Alcohol dehydrogenase/L-iditol 2-dehydrogenase</fullName>
        <ecNumber evidence="7">1.1.1.1</ecNumber>
        <ecNumber evidence="7">1.1.1.14</ecNumber>
    </submittedName>
</protein>
<gene>
    <name evidence="7" type="ORF">F4561_002408</name>
</gene>
<comment type="caution">
    <text evidence="7">The sequence shown here is derived from an EMBL/GenBank/DDBJ whole genome shotgun (WGS) entry which is preliminary data.</text>
</comment>
<sequence length="332" mass="35189">MRAIVLTEPQRVEVVEEWPEPVAGPHDVIVAVRGVGLCGSDLSVYDGNRAVPSSPWVMGHEGGGEIVAVGSRVTDRRVGQRVAIEPNYCCFECPPCRAGHTSACTRREIVGMNTPGLLAERVAVPARFTWPVPEHVADESLACVEPLAVARAAVRRSGAAAGDRCLVVGAGSQGLLLCQALVEAGAEVRVTEPHEGRLALAETLGAKRADLDRGDEYLLAFDTTGAPQGWQTTMEALARTGTAIVIGMTADPVPLSTRDLVQRQMSVRGVLIYDHPDDFRDTVAAVASGALLPARTLQAGFAPREAATAFARARTAPGKSWINMAVWQEGSQ</sequence>
<dbReference type="GO" id="GO:0003939">
    <property type="term" value="F:L-iditol 2-dehydrogenase (NAD+) activity"/>
    <property type="evidence" value="ECO:0007669"/>
    <property type="project" value="UniProtKB-EC"/>
</dbReference>
<dbReference type="PANTHER" id="PTHR43401">
    <property type="entry name" value="L-THREONINE 3-DEHYDROGENASE"/>
    <property type="match status" value="1"/>
</dbReference>
<organism evidence="7 8">
    <name type="scientific">Lipingzhangella halophila</name>
    <dbReference type="NCBI Taxonomy" id="1783352"/>
    <lineage>
        <taxon>Bacteria</taxon>
        <taxon>Bacillati</taxon>
        <taxon>Actinomycetota</taxon>
        <taxon>Actinomycetes</taxon>
        <taxon>Streptosporangiales</taxon>
        <taxon>Nocardiopsidaceae</taxon>
        <taxon>Lipingzhangella</taxon>
    </lineage>
</organism>
<dbReference type="SUPFAM" id="SSF51735">
    <property type="entry name" value="NAD(P)-binding Rossmann-fold domains"/>
    <property type="match status" value="1"/>
</dbReference>
<evidence type="ECO:0000313" key="7">
    <source>
        <dbReference type="EMBL" id="MBB4931588.1"/>
    </source>
</evidence>
<keyword evidence="3 5" id="KW-0862">Zinc</keyword>
<evidence type="ECO:0000313" key="8">
    <source>
        <dbReference type="Proteomes" id="UP000523007"/>
    </source>
</evidence>
<evidence type="ECO:0000256" key="4">
    <source>
        <dbReference type="ARBA" id="ARBA00023002"/>
    </source>
</evidence>
<dbReference type="Proteomes" id="UP000523007">
    <property type="component" value="Unassembled WGS sequence"/>
</dbReference>
<comment type="cofactor">
    <cofactor evidence="1 5">
        <name>Zn(2+)</name>
        <dbReference type="ChEBI" id="CHEBI:29105"/>
    </cofactor>
</comment>
<dbReference type="InterPro" id="IPR050129">
    <property type="entry name" value="Zn_alcohol_dh"/>
</dbReference>
<evidence type="ECO:0000256" key="1">
    <source>
        <dbReference type="ARBA" id="ARBA00001947"/>
    </source>
</evidence>
<feature type="domain" description="Enoyl reductase (ER)" evidence="6">
    <location>
        <begin position="7"/>
        <end position="322"/>
    </location>
</feature>
<dbReference type="EC" id="1.1.1.14" evidence="7"/>
<dbReference type="InterPro" id="IPR013149">
    <property type="entry name" value="ADH-like_C"/>
</dbReference>
<dbReference type="Pfam" id="PF00107">
    <property type="entry name" value="ADH_zinc_N"/>
    <property type="match status" value="1"/>
</dbReference>
<name>A0A7W7W2M1_9ACTN</name>
<reference evidence="7 8" key="1">
    <citation type="submission" date="2020-08" db="EMBL/GenBank/DDBJ databases">
        <title>Sequencing the genomes of 1000 actinobacteria strains.</title>
        <authorList>
            <person name="Klenk H.-P."/>
        </authorList>
    </citation>
    <scope>NUCLEOTIDE SEQUENCE [LARGE SCALE GENOMIC DNA]</scope>
    <source>
        <strain evidence="7 8">DSM 102030</strain>
    </source>
</reference>
<dbReference type="Gene3D" id="3.40.50.720">
    <property type="entry name" value="NAD(P)-binding Rossmann-like Domain"/>
    <property type="match status" value="1"/>
</dbReference>
<dbReference type="AlphaFoldDB" id="A0A7W7W2M1"/>
<dbReference type="PANTHER" id="PTHR43401:SF2">
    <property type="entry name" value="L-THREONINE 3-DEHYDROGENASE"/>
    <property type="match status" value="1"/>
</dbReference>
<accession>A0A7W7W2M1</accession>
<dbReference type="GO" id="GO:0008270">
    <property type="term" value="F:zinc ion binding"/>
    <property type="evidence" value="ECO:0007669"/>
    <property type="project" value="InterPro"/>
</dbReference>